<evidence type="ECO:0000313" key="1">
    <source>
        <dbReference type="EMBL" id="JAP08929.1"/>
    </source>
</evidence>
<dbReference type="PANTHER" id="PTHR11439">
    <property type="entry name" value="GAG-POL-RELATED RETROTRANSPOSON"/>
    <property type="match status" value="1"/>
</dbReference>
<organism evidence="1">
    <name type="scientific">Solanum chacoense</name>
    <name type="common">Chaco potato</name>
    <dbReference type="NCBI Taxonomy" id="4108"/>
    <lineage>
        <taxon>Eukaryota</taxon>
        <taxon>Viridiplantae</taxon>
        <taxon>Streptophyta</taxon>
        <taxon>Embryophyta</taxon>
        <taxon>Tracheophyta</taxon>
        <taxon>Spermatophyta</taxon>
        <taxon>Magnoliopsida</taxon>
        <taxon>eudicotyledons</taxon>
        <taxon>Gunneridae</taxon>
        <taxon>Pentapetalae</taxon>
        <taxon>asterids</taxon>
        <taxon>lamiids</taxon>
        <taxon>Solanales</taxon>
        <taxon>Solanaceae</taxon>
        <taxon>Solanoideae</taxon>
        <taxon>Solaneae</taxon>
        <taxon>Solanum</taxon>
    </lineage>
</organism>
<feature type="non-terminal residue" evidence="1">
    <location>
        <position position="1"/>
    </location>
</feature>
<reference evidence="1" key="1">
    <citation type="submission" date="2015-12" db="EMBL/GenBank/DDBJ databases">
        <title>Gene expression during late stages of embryo sac development: a critical building block for successful pollen-pistil interactions.</title>
        <authorList>
            <person name="Liu Y."/>
            <person name="Joly V."/>
            <person name="Sabar M."/>
            <person name="Matton D.P."/>
        </authorList>
    </citation>
    <scope>NUCLEOTIDE SEQUENCE</scope>
</reference>
<sequence length="89" mass="9735">VLPFAQHLTEVHWDGIKCVLHYIVGTSHLSLHISAQSSLNLVGFSDADWAGCPITRHCTTGICVFSGHQRSNTLSPSQAPKLNIARWSL</sequence>
<protein>
    <submittedName>
        <fullName evidence="1">Putative ovule protein</fullName>
    </submittedName>
</protein>
<name>A0A0V0GL41_SOLCH</name>
<dbReference type="AlphaFoldDB" id="A0A0V0GL41"/>
<accession>A0A0V0GL41</accession>
<proteinExistence type="predicted"/>
<dbReference type="EMBL" id="GEDG01036013">
    <property type="protein sequence ID" value="JAP08929.1"/>
    <property type="molecule type" value="Transcribed_RNA"/>
</dbReference>
<dbReference type="PANTHER" id="PTHR11439:SF455">
    <property type="entry name" value="RLK (RECEPTOR-LIKE PROTEIN KINASE) 8, PUTATIVE-RELATED"/>
    <property type="match status" value="1"/>
</dbReference>